<proteinExistence type="predicted"/>
<gene>
    <name evidence="1" type="ORF">OFUS_LOCUS7823</name>
</gene>
<dbReference type="AlphaFoldDB" id="A0A8J1UFU5"/>
<name>A0A8J1UFU5_OWEFU</name>
<reference evidence="1" key="1">
    <citation type="submission" date="2022-03" db="EMBL/GenBank/DDBJ databases">
        <authorList>
            <person name="Martin C."/>
        </authorList>
    </citation>
    <scope>NUCLEOTIDE SEQUENCE</scope>
</reference>
<evidence type="ECO:0000313" key="2">
    <source>
        <dbReference type="Proteomes" id="UP000749559"/>
    </source>
</evidence>
<sequence>MARNIGALAIIGSLLIITIAASMTKMEEKPVVSNEEAKKNLEMIEYYANKTELTPYESYIIKTGIKRMKRAVAPVEGEKLEIVGGRNDHWCCKEDPVVGKNYSTRSVGELVMVTRSRRRFTRCGFGGWERCSVDVTYLSQEMKYKSVLDTLEIPQAEWVHGCPEEKLFCCRGFILNADVKNCMTQAEVDSLITMLSRHGGEALCLMRMFGVLDRECPLQK</sequence>
<accession>A0A8J1UFU5</accession>
<dbReference type="EMBL" id="CAIIXF020000004">
    <property type="protein sequence ID" value="CAH1781219.1"/>
    <property type="molecule type" value="Genomic_DNA"/>
</dbReference>
<evidence type="ECO:0000313" key="1">
    <source>
        <dbReference type="EMBL" id="CAH1781219.1"/>
    </source>
</evidence>
<protein>
    <submittedName>
        <fullName evidence="1">Uncharacterized protein</fullName>
    </submittedName>
</protein>
<comment type="caution">
    <text evidence="1">The sequence shown here is derived from an EMBL/GenBank/DDBJ whole genome shotgun (WGS) entry which is preliminary data.</text>
</comment>
<dbReference type="Proteomes" id="UP000749559">
    <property type="component" value="Unassembled WGS sequence"/>
</dbReference>
<organism evidence="1 2">
    <name type="scientific">Owenia fusiformis</name>
    <name type="common">Polychaete worm</name>
    <dbReference type="NCBI Taxonomy" id="6347"/>
    <lineage>
        <taxon>Eukaryota</taxon>
        <taxon>Metazoa</taxon>
        <taxon>Spiralia</taxon>
        <taxon>Lophotrochozoa</taxon>
        <taxon>Annelida</taxon>
        <taxon>Polychaeta</taxon>
        <taxon>Sedentaria</taxon>
        <taxon>Canalipalpata</taxon>
        <taxon>Sabellida</taxon>
        <taxon>Oweniida</taxon>
        <taxon>Oweniidae</taxon>
        <taxon>Owenia</taxon>
    </lineage>
</organism>
<keyword evidence="2" id="KW-1185">Reference proteome</keyword>